<sequence>MVVLATLAMATALTLEPGEPNSFDAPPAGSAEISVLTYNVRGLPWPIAHGRAEALRKIGEELAFLRSQGRQPDVVLIQEGFRDEIAGLVKASGYRYWAQGPDRSERPPAGAADPEPGRPALGEGWGKLTNGGLHVLSDAPITEVLNVAYRSCAGLDCLANKGAMLVRLAFPDIPVEVDVVNTHMNSRRAARAPAERTLQAHNLQTEELYAFINRARAQDAPLLIGGDFNVRNAPDRYYHKASARPFAVVSEFCSQTLEAGCGASENSEGQPAWLRSQDLQAFGGGGQVEVRPVRAQAVFTQQERLRFSDHDGYLVRYRLTWNPQTLPPAPSRALEVRPQFGKWGVKVSWKY</sequence>
<gene>
    <name evidence="3" type="ORF">ABID41_000615</name>
</gene>
<dbReference type="PANTHER" id="PTHR16320">
    <property type="entry name" value="SPHINGOMYELINASE FAMILY MEMBER"/>
    <property type="match status" value="1"/>
</dbReference>
<dbReference type="GO" id="GO:0004519">
    <property type="term" value="F:endonuclease activity"/>
    <property type="evidence" value="ECO:0007669"/>
    <property type="project" value="UniProtKB-KW"/>
</dbReference>
<dbReference type="SUPFAM" id="SSF56219">
    <property type="entry name" value="DNase I-like"/>
    <property type="match status" value="1"/>
</dbReference>
<name>A0ABV2EEQ4_9CAUL</name>
<dbReference type="PANTHER" id="PTHR16320:SF23">
    <property type="entry name" value="SPHINGOMYELINASE C 1"/>
    <property type="match status" value="1"/>
</dbReference>
<dbReference type="InterPro" id="IPR036691">
    <property type="entry name" value="Endo/exonu/phosph_ase_sf"/>
</dbReference>
<keyword evidence="3" id="KW-0378">Hydrolase</keyword>
<evidence type="ECO:0000259" key="2">
    <source>
        <dbReference type="Pfam" id="PF03372"/>
    </source>
</evidence>
<dbReference type="RefSeq" id="WP_354297173.1">
    <property type="nucleotide sequence ID" value="NZ_JBEPLU010000001.1"/>
</dbReference>
<dbReference type="EMBL" id="JBEPLU010000001">
    <property type="protein sequence ID" value="MET3525520.1"/>
    <property type="molecule type" value="Genomic_DNA"/>
</dbReference>
<dbReference type="Gene3D" id="3.60.10.10">
    <property type="entry name" value="Endonuclease/exonuclease/phosphatase"/>
    <property type="match status" value="1"/>
</dbReference>
<evidence type="ECO:0000313" key="4">
    <source>
        <dbReference type="Proteomes" id="UP001549110"/>
    </source>
</evidence>
<dbReference type="GO" id="GO:0016787">
    <property type="term" value="F:hydrolase activity"/>
    <property type="evidence" value="ECO:0007669"/>
    <property type="project" value="UniProtKB-KW"/>
</dbReference>
<evidence type="ECO:0000256" key="1">
    <source>
        <dbReference type="SAM" id="MobiDB-lite"/>
    </source>
</evidence>
<dbReference type="InterPro" id="IPR038772">
    <property type="entry name" value="Sph/SMPD2-like"/>
</dbReference>
<protein>
    <submittedName>
        <fullName evidence="3">Endonuclease/exonuclease/phosphatase family metal-dependent hydrolase</fullName>
    </submittedName>
</protein>
<keyword evidence="3" id="KW-0540">Nuclease</keyword>
<accession>A0ABV2EEQ4</accession>
<proteinExistence type="predicted"/>
<evidence type="ECO:0000313" key="3">
    <source>
        <dbReference type="EMBL" id="MET3525520.1"/>
    </source>
</evidence>
<feature type="region of interest" description="Disordered" evidence="1">
    <location>
        <begin position="99"/>
        <end position="124"/>
    </location>
</feature>
<keyword evidence="4" id="KW-1185">Reference proteome</keyword>
<dbReference type="Proteomes" id="UP001549110">
    <property type="component" value="Unassembled WGS sequence"/>
</dbReference>
<organism evidence="3 4">
    <name type="scientific">Phenylobacterium koreense</name>
    <dbReference type="NCBI Taxonomy" id="266125"/>
    <lineage>
        <taxon>Bacteria</taxon>
        <taxon>Pseudomonadati</taxon>
        <taxon>Pseudomonadota</taxon>
        <taxon>Alphaproteobacteria</taxon>
        <taxon>Caulobacterales</taxon>
        <taxon>Caulobacteraceae</taxon>
        <taxon>Phenylobacterium</taxon>
    </lineage>
</organism>
<dbReference type="InterPro" id="IPR005135">
    <property type="entry name" value="Endo/exonuclease/phosphatase"/>
</dbReference>
<dbReference type="Pfam" id="PF03372">
    <property type="entry name" value="Exo_endo_phos"/>
    <property type="match status" value="1"/>
</dbReference>
<keyword evidence="3" id="KW-0255">Endonuclease</keyword>
<comment type="caution">
    <text evidence="3">The sequence shown here is derived from an EMBL/GenBank/DDBJ whole genome shotgun (WGS) entry which is preliminary data.</text>
</comment>
<feature type="domain" description="Endonuclease/exonuclease/phosphatase" evidence="2">
    <location>
        <begin position="36"/>
        <end position="259"/>
    </location>
</feature>
<reference evidence="3 4" key="1">
    <citation type="submission" date="2024-06" db="EMBL/GenBank/DDBJ databases">
        <title>Genomic Encyclopedia of Type Strains, Phase IV (KMG-IV): sequencing the most valuable type-strain genomes for metagenomic binning, comparative biology and taxonomic classification.</title>
        <authorList>
            <person name="Goeker M."/>
        </authorList>
    </citation>
    <scope>NUCLEOTIDE SEQUENCE [LARGE SCALE GENOMIC DNA]</scope>
    <source>
        <strain evidence="3 4">DSM 17809</strain>
    </source>
</reference>